<evidence type="ECO:0000313" key="3">
    <source>
        <dbReference type="EMBL" id="OLF15182.1"/>
    </source>
</evidence>
<evidence type="ECO:0000313" key="4">
    <source>
        <dbReference type="Proteomes" id="UP000185596"/>
    </source>
</evidence>
<feature type="transmembrane region" description="Helical" evidence="1">
    <location>
        <begin position="280"/>
        <end position="300"/>
    </location>
</feature>
<keyword evidence="1" id="KW-0472">Membrane</keyword>
<dbReference type="RefSeq" id="WP_075127851.1">
    <property type="nucleotide sequence ID" value="NZ_MSIE01000044.1"/>
</dbReference>
<dbReference type="GO" id="GO:0005975">
    <property type="term" value="P:carbohydrate metabolic process"/>
    <property type="evidence" value="ECO:0007669"/>
    <property type="project" value="UniProtKB-ARBA"/>
</dbReference>
<protein>
    <recommendedName>
        <fullName evidence="5">DUF916 domain-containing protein</fullName>
    </recommendedName>
</protein>
<dbReference type="InterPro" id="IPR013783">
    <property type="entry name" value="Ig-like_fold"/>
</dbReference>
<proteinExistence type="predicted"/>
<evidence type="ECO:0000256" key="1">
    <source>
        <dbReference type="SAM" id="Phobius"/>
    </source>
</evidence>
<evidence type="ECO:0008006" key="5">
    <source>
        <dbReference type="Google" id="ProtNLM"/>
    </source>
</evidence>
<accession>A0A1Q8CLE2</accession>
<dbReference type="STRING" id="1912961.BU204_23255"/>
<dbReference type="Proteomes" id="UP000185596">
    <property type="component" value="Unassembled WGS sequence"/>
</dbReference>
<feature type="signal peptide" evidence="2">
    <location>
        <begin position="1"/>
        <end position="30"/>
    </location>
</feature>
<gene>
    <name evidence="3" type="ORF">BU204_23255</name>
</gene>
<name>A0A1Q8CLE2_9PSEU</name>
<keyword evidence="2" id="KW-0732">Signal</keyword>
<dbReference type="OrthoDB" id="3514952at2"/>
<feature type="chain" id="PRO_5039662481" description="DUF916 domain-containing protein" evidence="2">
    <location>
        <begin position="31"/>
        <end position="312"/>
    </location>
</feature>
<keyword evidence="1" id="KW-0812">Transmembrane</keyword>
<sequence length="312" mass="32532">MIPAPNGTGTARRLLALACSLSLVTGWTTAAAEPPPPSTSTSYNTRPADFSLAITPARLVVGPADTDTDRHVEVINRGSAPLDVLVQERDFVGGTDGSLVFREDAPYSASAWVSASPASFRLQPGTARTVTARVAVPDDAEPGDHAVALVFLVPAKATGPENVRINRAIAAPLYIAVPGASDDSAIISGLAAPGFVTGGPVELTATMRNTGTVHRDFRGAAGLTVDAAGTARAFPDFTVMRGSTRVVRTTWDPPLLCVCHPAVSITNADGSVRTVTVRVVVLPVYLLLAVLAAAVAVLWVRRRRSRKIRADA</sequence>
<comment type="caution">
    <text evidence="3">The sequence shown here is derived from an EMBL/GenBank/DDBJ whole genome shotgun (WGS) entry which is preliminary data.</text>
</comment>
<keyword evidence="1" id="KW-1133">Transmembrane helix</keyword>
<dbReference type="EMBL" id="MSIE01000044">
    <property type="protein sequence ID" value="OLF15182.1"/>
    <property type="molecule type" value="Genomic_DNA"/>
</dbReference>
<keyword evidence="4" id="KW-1185">Reference proteome</keyword>
<dbReference type="Gene3D" id="2.60.40.10">
    <property type="entry name" value="Immunoglobulins"/>
    <property type="match status" value="1"/>
</dbReference>
<reference evidence="3 4" key="1">
    <citation type="submission" date="2016-12" db="EMBL/GenBank/DDBJ databases">
        <title>The draft genome sequence of Actinophytocola sp. 11-183.</title>
        <authorList>
            <person name="Wang W."/>
            <person name="Yuan L."/>
        </authorList>
    </citation>
    <scope>NUCLEOTIDE SEQUENCE [LARGE SCALE GENOMIC DNA]</scope>
    <source>
        <strain evidence="3 4">11-183</strain>
    </source>
</reference>
<evidence type="ECO:0000256" key="2">
    <source>
        <dbReference type="SAM" id="SignalP"/>
    </source>
</evidence>
<dbReference type="AlphaFoldDB" id="A0A1Q8CLE2"/>
<organism evidence="3 4">
    <name type="scientific">Actinophytocola xanthii</name>
    <dbReference type="NCBI Taxonomy" id="1912961"/>
    <lineage>
        <taxon>Bacteria</taxon>
        <taxon>Bacillati</taxon>
        <taxon>Actinomycetota</taxon>
        <taxon>Actinomycetes</taxon>
        <taxon>Pseudonocardiales</taxon>
        <taxon>Pseudonocardiaceae</taxon>
    </lineage>
</organism>